<dbReference type="Proteomes" id="UP000230605">
    <property type="component" value="Chromosome 4"/>
</dbReference>
<organism evidence="2 3">
    <name type="scientific">Cercospora beticola</name>
    <name type="common">Sugarbeet leaf spot fungus</name>
    <dbReference type="NCBI Taxonomy" id="122368"/>
    <lineage>
        <taxon>Eukaryota</taxon>
        <taxon>Fungi</taxon>
        <taxon>Dikarya</taxon>
        <taxon>Ascomycota</taxon>
        <taxon>Pezizomycotina</taxon>
        <taxon>Dothideomycetes</taxon>
        <taxon>Dothideomycetidae</taxon>
        <taxon>Mycosphaerellales</taxon>
        <taxon>Mycosphaerellaceae</taxon>
        <taxon>Cercospora</taxon>
    </lineage>
</organism>
<gene>
    <name evidence="2" type="ORF">CB0940_04791</name>
</gene>
<protein>
    <submittedName>
        <fullName evidence="2">Uncharacterized protein</fullName>
    </submittedName>
</protein>
<name>A0A2G5HKS8_CERBT</name>
<evidence type="ECO:0000313" key="2">
    <source>
        <dbReference type="EMBL" id="PIA93125.1"/>
    </source>
</evidence>
<proteinExistence type="predicted"/>
<feature type="region of interest" description="Disordered" evidence="1">
    <location>
        <begin position="1"/>
        <end position="22"/>
    </location>
</feature>
<reference evidence="2 3" key="1">
    <citation type="submission" date="2015-10" db="EMBL/GenBank/DDBJ databases">
        <title>The cercosporin biosynthetic gene cluster was horizontally transferred to several fungal lineages and shown to be expanded in Cercospora beticola based on microsynteny with recipient genomes.</title>
        <authorList>
            <person name="De Jonge R."/>
            <person name="Ebert M.K."/>
            <person name="Suttle J.C."/>
            <person name="Jurick Ii W.M."/>
            <person name="Secor G.A."/>
            <person name="Thomma B.P."/>
            <person name="Van De Peer Y."/>
            <person name="Bolton M.D."/>
        </authorList>
    </citation>
    <scope>NUCLEOTIDE SEQUENCE [LARGE SCALE GENOMIC DNA]</scope>
    <source>
        <strain evidence="2 3">09-40</strain>
    </source>
</reference>
<comment type="caution">
    <text evidence="2">The sequence shown here is derived from an EMBL/GenBank/DDBJ whole genome shotgun (WGS) entry which is preliminary data.</text>
</comment>
<dbReference type="AlphaFoldDB" id="A0A2G5HKS8"/>
<dbReference type="EMBL" id="LKMD01000105">
    <property type="protein sequence ID" value="PIA93125.1"/>
    <property type="molecule type" value="Genomic_DNA"/>
</dbReference>
<evidence type="ECO:0000313" key="3">
    <source>
        <dbReference type="Proteomes" id="UP000230605"/>
    </source>
</evidence>
<sequence length="51" mass="6114">MLEKQTQPQRPLLSQRQSLRRSSRWVRCMRDTVGNLAFEHDMISRSRSLRA</sequence>
<feature type="compositionally biased region" description="Low complexity" evidence="1">
    <location>
        <begin position="7"/>
        <end position="17"/>
    </location>
</feature>
<accession>A0A2G5HKS8</accession>
<evidence type="ECO:0000256" key="1">
    <source>
        <dbReference type="SAM" id="MobiDB-lite"/>
    </source>
</evidence>